<sequence>MTPQAPAREFLNPRNFTVALLLAAAFVGVLAKLAN</sequence>
<proteinExistence type="predicted"/>
<evidence type="ECO:0000313" key="2">
    <source>
        <dbReference type="EMBL" id="BAR61909.1"/>
    </source>
</evidence>
<feature type="transmembrane region" description="Helical" evidence="1">
    <location>
        <begin position="16"/>
        <end position="34"/>
    </location>
</feature>
<protein>
    <submittedName>
        <fullName evidence="2">Uncharacterized protein</fullName>
    </submittedName>
</protein>
<name>A0A0E4FYD9_9BRAD</name>
<accession>A0A0E4FYD9</accession>
<dbReference type="Proteomes" id="UP000063308">
    <property type="component" value="Chromosome"/>
</dbReference>
<keyword evidence="1" id="KW-0812">Transmembrane</keyword>
<organism evidence="2 3">
    <name type="scientific">Bradyrhizobium diazoefficiens</name>
    <dbReference type="NCBI Taxonomy" id="1355477"/>
    <lineage>
        <taxon>Bacteria</taxon>
        <taxon>Pseudomonadati</taxon>
        <taxon>Pseudomonadota</taxon>
        <taxon>Alphaproteobacteria</taxon>
        <taxon>Hyphomicrobiales</taxon>
        <taxon>Nitrobacteraceae</taxon>
        <taxon>Bradyrhizobium</taxon>
    </lineage>
</organism>
<keyword evidence="1" id="KW-0472">Membrane</keyword>
<dbReference type="EMBL" id="AP014685">
    <property type="protein sequence ID" value="BAR61909.1"/>
    <property type="molecule type" value="Genomic_DNA"/>
</dbReference>
<evidence type="ECO:0000256" key="1">
    <source>
        <dbReference type="SAM" id="Phobius"/>
    </source>
</evidence>
<keyword evidence="1" id="KW-1133">Transmembrane helix</keyword>
<dbReference type="AlphaFoldDB" id="A0A0E4FYD9"/>
<reference evidence="2 3" key="1">
    <citation type="submission" date="2014-11" db="EMBL/GenBank/DDBJ databases">
        <title>Symbiosis island explosion on the genome of extra-slow-growing strains of soybean bradyrhizobia with massive insertion sequences.</title>
        <authorList>
            <person name="Iida T."/>
            <person name="Minamisawa K."/>
        </authorList>
    </citation>
    <scope>NUCLEOTIDE SEQUENCE [LARGE SCALE GENOMIC DNA]</scope>
    <source>
        <strain evidence="2 3">NK6</strain>
    </source>
</reference>
<gene>
    <name evidence="2" type="ORF">NK6_8762</name>
</gene>
<evidence type="ECO:0000313" key="3">
    <source>
        <dbReference type="Proteomes" id="UP000063308"/>
    </source>
</evidence>